<evidence type="ECO:0000256" key="10">
    <source>
        <dbReference type="ARBA" id="ARBA00023172"/>
    </source>
</evidence>
<organism evidence="15 16">
    <name type="scientific">Salibacter halophilus</name>
    <dbReference type="NCBI Taxonomy" id="1803916"/>
    <lineage>
        <taxon>Bacteria</taxon>
        <taxon>Pseudomonadati</taxon>
        <taxon>Bacteroidota</taxon>
        <taxon>Flavobacteriia</taxon>
        <taxon>Flavobacteriales</taxon>
        <taxon>Salibacteraceae</taxon>
        <taxon>Salibacter</taxon>
    </lineage>
</organism>
<keyword evidence="9" id="KW-0460">Magnesium</keyword>
<dbReference type="InterPro" id="IPR026333">
    <property type="entry name" value="ATP_dep_DNA_lig_pp_1105_fam"/>
</dbReference>
<name>A0A6N6M6L6_9FLAO</name>
<dbReference type="EC" id="6.5.1.1" evidence="1"/>
<dbReference type="Gene3D" id="2.40.50.140">
    <property type="entry name" value="Nucleic acid-binding proteins"/>
    <property type="match status" value="1"/>
</dbReference>
<dbReference type="Proteomes" id="UP000435357">
    <property type="component" value="Unassembled WGS sequence"/>
</dbReference>
<sequence>MRYFTHLFLTIDQTNSTLKKVEAFVRFLDEAPDNDKLWAVALLAGKRPKRSVRTNQLREWAAELAGIPLWLFEDSYHVVGDLAETIASVLPADESQSDRSLAEWMTYLKELKDQPDEEKKIAISEAWLSLSKHERFVFNKLLTGGFRMGVSQKLMVRALSKHLNEDENMVAHRLMGNWKPEETSFKKLLVEKDAEEDLSKPYPFYLAYQLDKEAEELGNTTDWNAEYKWDGIRGQLIHRKGTLHLWSRGEELITERFPEFTDKNSLKIAEQDFVLDGEILPFRDGEPLPFQVLQTRIGRKKVGKKTLEKAPVILMAYDLLELNGKDLRHTPFSERRAKLEKLVNELNSPVIQLSKLIEFDSWKKLQELQENAREVKAEGIMLKQKRSPYLVGRKKGDWWKWKVDPLLIDGVMIYAMRGHGRRANLYSDYTFAVWKGNELIPFTKAYSGLTDKEMREVDRFVKQNTIERFGPVRSVEPEMVFEIAFEGIARSSRHKSGVALRFPRISRIRYDKKPAEANKLEDLEDLIEMIEG</sequence>
<keyword evidence="8" id="KW-0067">ATP-binding</keyword>
<evidence type="ECO:0000256" key="12">
    <source>
        <dbReference type="ARBA" id="ARBA00023306"/>
    </source>
</evidence>
<dbReference type="GO" id="GO:0003677">
    <property type="term" value="F:DNA binding"/>
    <property type="evidence" value="ECO:0007669"/>
    <property type="project" value="InterPro"/>
</dbReference>
<dbReference type="InterPro" id="IPR012310">
    <property type="entry name" value="DNA_ligase_ATP-dep_cent"/>
</dbReference>
<dbReference type="GO" id="GO:0046872">
    <property type="term" value="F:metal ion binding"/>
    <property type="evidence" value="ECO:0007669"/>
    <property type="project" value="UniProtKB-KW"/>
</dbReference>
<dbReference type="NCBIfam" id="NF006701">
    <property type="entry name" value="PRK09247.1"/>
    <property type="match status" value="1"/>
</dbReference>
<evidence type="ECO:0000256" key="8">
    <source>
        <dbReference type="ARBA" id="ARBA00022840"/>
    </source>
</evidence>
<evidence type="ECO:0000256" key="6">
    <source>
        <dbReference type="ARBA" id="ARBA00022741"/>
    </source>
</evidence>
<evidence type="ECO:0000256" key="4">
    <source>
        <dbReference type="ARBA" id="ARBA00022705"/>
    </source>
</evidence>
<evidence type="ECO:0000256" key="2">
    <source>
        <dbReference type="ARBA" id="ARBA00022598"/>
    </source>
</evidence>
<keyword evidence="6" id="KW-0547">Nucleotide-binding</keyword>
<dbReference type="PROSITE" id="PS00697">
    <property type="entry name" value="DNA_LIGASE_A1"/>
    <property type="match status" value="1"/>
</dbReference>
<keyword evidence="4" id="KW-0235">DNA replication</keyword>
<comment type="catalytic activity">
    <reaction evidence="13">
        <text>ATP + (deoxyribonucleotide)n-3'-hydroxyl + 5'-phospho-(deoxyribonucleotide)m = (deoxyribonucleotide)n+m + AMP + diphosphate.</text>
        <dbReference type="EC" id="6.5.1.1"/>
    </reaction>
</comment>
<dbReference type="InterPro" id="IPR016059">
    <property type="entry name" value="DNA_ligase_ATP-dep_CS"/>
</dbReference>
<comment type="caution">
    <text evidence="15">The sequence shown here is derived from an EMBL/GenBank/DDBJ whole genome shotgun (WGS) entry which is preliminary data.</text>
</comment>
<keyword evidence="3" id="KW-0132">Cell division</keyword>
<dbReference type="Pfam" id="PF04679">
    <property type="entry name" value="DNA_ligase_A_C"/>
    <property type="match status" value="1"/>
</dbReference>
<dbReference type="GO" id="GO:0006281">
    <property type="term" value="P:DNA repair"/>
    <property type="evidence" value="ECO:0007669"/>
    <property type="project" value="UniProtKB-KW"/>
</dbReference>
<dbReference type="InterPro" id="IPR012340">
    <property type="entry name" value="NA-bd_OB-fold"/>
</dbReference>
<dbReference type="OrthoDB" id="9767858at2"/>
<accession>A0A6N6M6L6</accession>
<dbReference type="CDD" id="cd07972">
    <property type="entry name" value="OBF_DNA_ligase_Arch_LigB"/>
    <property type="match status" value="1"/>
</dbReference>
<dbReference type="EMBL" id="WACR01000002">
    <property type="protein sequence ID" value="KAB1065552.1"/>
    <property type="molecule type" value="Genomic_DNA"/>
</dbReference>
<dbReference type="PANTHER" id="PTHR45674:SF13">
    <property type="entry name" value="DNA LIGASE-RELATED"/>
    <property type="match status" value="1"/>
</dbReference>
<dbReference type="GO" id="GO:0006260">
    <property type="term" value="P:DNA replication"/>
    <property type="evidence" value="ECO:0007669"/>
    <property type="project" value="UniProtKB-KW"/>
</dbReference>
<dbReference type="PROSITE" id="PS50160">
    <property type="entry name" value="DNA_LIGASE_A3"/>
    <property type="match status" value="1"/>
</dbReference>
<dbReference type="GO" id="GO:0005524">
    <property type="term" value="F:ATP binding"/>
    <property type="evidence" value="ECO:0007669"/>
    <property type="project" value="UniProtKB-KW"/>
</dbReference>
<dbReference type="Pfam" id="PF01068">
    <property type="entry name" value="DNA_ligase_A_M"/>
    <property type="match status" value="1"/>
</dbReference>
<evidence type="ECO:0000256" key="13">
    <source>
        <dbReference type="ARBA" id="ARBA00034003"/>
    </source>
</evidence>
<dbReference type="InterPro" id="IPR012308">
    <property type="entry name" value="DNA_ligase_ATP-dep_N"/>
</dbReference>
<dbReference type="GO" id="GO:0006310">
    <property type="term" value="P:DNA recombination"/>
    <property type="evidence" value="ECO:0007669"/>
    <property type="project" value="UniProtKB-KW"/>
</dbReference>
<evidence type="ECO:0000256" key="1">
    <source>
        <dbReference type="ARBA" id="ARBA00012727"/>
    </source>
</evidence>
<reference evidence="15 16" key="1">
    <citation type="submission" date="2019-09" db="EMBL/GenBank/DDBJ databases">
        <title>Genomes of Cryomorphaceae.</title>
        <authorList>
            <person name="Bowman J.P."/>
        </authorList>
    </citation>
    <scope>NUCLEOTIDE SEQUENCE [LARGE SCALE GENOMIC DNA]</scope>
    <source>
        <strain evidence="15 16">KCTC 52047</strain>
    </source>
</reference>
<dbReference type="InterPro" id="IPR050191">
    <property type="entry name" value="ATP-dep_DNA_ligase"/>
</dbReference>
<dbReference type="SUPFAM" id="SSF50249">
    <property type="entry name" value="Nucleic acid-binding proteins"/>
    <property type="match status" value="1"/>
</dbReference>
<dbReference type="SUPFAM" id="SSF117018">
    <property type="entry name" value="ATP-dependent DNA ligase DNA-binding domain"/>
    <property type="match status" value="1"/>
</dbReference>
<proteinExistence type="predicted"/>
<evidence type="ECO:0000256" key="3">
    <source>
        <dbReference type="ARBA" id="ARBA00022618"/>
    </source>
</evidence>
<evidence type="ECO:0000256" key="7">
    <source>
        <dbReference type="ARBA" id="ARBA00022763"/>
    </source>
</evidence>
<evidence type="ECO:0000256" key="5">
    <source>
        <dbReference type="ARBA" id="ARBA00022723"/>
    </source>
</evidence>
<keyword evidence="12" id="KW-0131">Cell cycle</keyword>
<dbReference type="GO" id="GO:0003910">
    <property type="term" value="F:DNA ligase (ATP) activity"/>
    <property type="evidence" value="ECO:0007669"/>
    <property type="project" value="UniProtKB-EC"/>
</dbReference>
<evidence type="ECO:0000256" key="11">
    <source>
        <dbReference type="ARBA" id="ARBA00023204"/>
    </source>
</evidence>
<evidence type="ECO:0000256" key="9">
    <source>
        <dbReference type="ARBA" id="ARBA00022842"/>
    </source>
</evidence>
<dbReference type="InterPro" id="IPR036599">
    <property type="entry name" value="DNA_ligase_N_sf"/>
</dbReference>
<keyword evidence="5" id="KW-0479">Metal-binding</keyword>
<dbReference type="PANTHER" id="PTHR45674">
    <property type="entry name" value="DNA LIGASE 1/3 FAMILY MEMBER"/>
    <property type="match status" value="1"/>
</dbReference>
<protein>
    <recommendedName>
        <fullName evidence="1">DNA ligase (ATP)</fullName>
        <ecNumber evidence="1">6.5.1.1</ecNumber>
    </recommendedName>
</protein>
<gene>
    <name evidence="15" type="ORF">F3059_02555</name>
</gene>
<evidence type="ECO:0000313" key="15">
    <source>
        <dbReference type="EMBL" id="KAB1065552.1"/>
    </source>
</evidence>
<dbReference type="RefSeq" id="WP_151166376.1">
    <property type="nucleotide sequence ID" value="NZ_WACR01000002.1"/>
</dbReference>
<dbReference type="SUPFAM" id="SSF56091">
    <property type="entry name" value="DNA ligase/mRNA capping enzyme, catalytic domain"/>
    <property type="match status" value="1"/>
</dbReference>
<dbReference type="AlphaFoldDB" id="A0A6N6M6L6"/>
<dbReference type="CDD" id="cd07897">
    <property type="entry name" value="Adenylation_DNA_ligase_Bac1"/>
    <property type="match status" value="1"/>
</dbReference>
<feature type="domain" description="ATP-dependent DNA ligase family profile" evidence="14">
    <location>
        <begin position="305"/>
        <end position="435"/>
    </location>
</feature>
<dbReference type="Gene3D" id="3.30.470.30">
    <property type="entry name" value="DNA ligase/mRNA capping enzyme"/>
    <property type="match status" value="1"/>
</dbReference>
<dbReference type="NCBIfam" id="TIGR04120">
    <property type="entry name" value="DNA_lig_bact"/>
    <property type="match status" value="1"/>
</dbReference>
<keyword evidence="2 15" id="KW-0436">Ligase</keyword>
<keyword evidence="16" id="KW-1185">Reference proteome</keyword>
<evidence type="ECO:0000313" key="16">
    <source>
        <dbReference type="Proteomes" id="UP000435357"/>
    </source>
</evidence>
<dbReference type="GO" id="GO:0051301">
    <property type="term" value="P:cell division"/>
    <property type="evidence" value="ECO:0007669"/>
    <property type="project" value="UniProtKB-KW"/>
</dbReference>
<keyword evidence="10" id="KW-0233">DNA recombination</keyword>
<keyword evidence="11" id="KW-0234">DNA repair</keyword>
<evidence type="ECO:0000259" key="14">
    <source>
        <dbReference type="PROSITE" id="PS50160"/>
    </source>
</evidence>
<keyword evidence="7" id="KW-0227">DNA damage</keyword>
<dbReference type="Pfam" id="PF04675">
    <property type="entry name" value="DNA_ligase_A_N"/>
    <property type="match status" value="1"/>
</dbReference>
<dbReference type="Gene3D" id="1.10.3260.10">
    <property type="entry name" value="DNA ligase, ATP-dependent, N-terminal domain"/>
    <property type="match status" value="1"/>
</dbReference>
<dbReference type="InterPro" id="IPR012309">
    <property type="entry name" value="DNA_ligase_ATP-dep_C"/>
</dbReference>